<dbReference type="EMBL" id="JACRSP010000006">
    <property type="protein sequence ID" value="MBC8537229.1"/>
    <property type="molecule type" value="Genomic_DNA"/>
</dbReference>
<reference evidence="1" key="1">
    <citation type="submission" date="2020-08" db="EMBL/GenBank/DDBJ databases">
        <title>Genome public.</title>
        <authorList>
            <person name="Liu C."/>
            <person name="Sun Q."/>
        </authorList>
    </citation>
    <scope>NUCLEOTIDE SEQUENCE</scope>
    <source>
        <strain evidence="1">BX7</strain>
    </source>
</reference>
<accession>A0A926HUS8</accession>
<evidence type="ECO:0000313" key="1">
    <source>
        <dbReference type="EMBL" id="MBC8537229.1"/>
    </source>
</evidence>
<dbReference type="AlphaFoldDB" id="A0A926HUS8"/>
<organism evidence="1 2">
    <name type="scientific">Feifania hominis</name>
    <dbReference type="NCBI Taxonomy" id="2763660"/>
    <lineage>
        <taxon>Bacteria</taxon>
        <taxon>Bacillati</taxon>
        <taxon>Bacillota</taxon>
        <taxon>Clostridia</taxon>
        <taxon>Eubacteriales</taxon>
        <taxon>Feifaniaceae</taxon>
        <taxon>Feifania</taxon>
    </lineage>
</organism>
<name>A0A926HUS8_9FIRM</name>
<dbReference type="RefSeq" id="WP_249301703.1">
    <property type="nucleotide sequence ID" value="NZ_JACRSP010000006.1"/>
</dbReference>
<proteinExistence type="predicted"/>
<protein>
    <submittedName>
        <fullName evidence="1">Uncharacterized protein</fullName>
    </submittedName>
</protein>
<gene>
    <name evidence="1" type="ORF">H8695_11075</name>
</gene>
<keyword evidence="2" id="KW-1185">Reference proteome</keyword>
<dbReference type="Proteomes" id="UP000620366">
    <property type="component" value="Unassembled WGS sequence"/>
</dbReference>
<comment type="caution">
    <text evidence="1">The sequence shown here is derived from an EMBL/GenBank/DDBJ whole genome shotgun (WGS) entry which is preliminary data.</text>
</comment>
<sequence length="646" mass="72510">MIKYSQENTASRTSVLYDTFLSVDFSKASANLAPQYSPNSLNMIRDEYGKIRRRMGYYEILDLREDTAEPSVSSPEQNYTVWGLTRYRSEMIVHCGTGLYRVTESDGETQTELIYSGLAAGHSWFYQAGESLYILDGADFFIYDGETAKRVEGRTPILGLGGTPAGSATLYEQINFLTNKWEQHFTGDGSSREYQLLLGDLDETPVKAVVEKLQDGELIEQELVENTDFTVDRVAGVVTFNTAPPSPPVANEDNVFITASKDRSEKRALVLGCRAMKPFGINGSENQIFLGGNPQAPNLIFWSDIADPTFWGEYQYAELGQDNSAVMSFSTLNTQLIAHKDPASGQNYLCSVYAEDHNGALIPQVRIDKVVGGSGCVCRYGSAQFGEPLFVTQLGVQAITTRDIAGYEIETLRGDRINRQLIAEPRLSEAVGCVYKYFYLLAVPGESGSVYVLDRLNPTGEGNVLGNAYQYNAFYWDHVPARCWMVDAGELYFGTEDGRVMKFYTDEAASASYNDNGEAYEWLWELPEYVGNRFYNNKAIKYLALRAKAYLRAYVVIDVQVDGLWYEVLRDNVSFGFLDLNDLDLNNLNLSTDRTPKKTTQKYSRRRLDKFAFRIRGDTVARNAVGEPFGLYSFAFEVKERGKHKG</sequence>
<evidence type="ECO:0000313" key="2">
    <source>
        <dbReference type="Proteomes" id="UP000620366"/>
    </source>
</evidence>